<feature type="transmembrane region" description="Helical" evidence="8">
    <location>
        <begin position="230"/>
        <end position="251"/>
    </location>
</feature>
<keyword evidence="9" id="KW-0328">Glycosyltransferase</keyword>
<sequence length="426" mass="47449">MQCGKPFLRCLPTGLGRYRLPVTLLLALLALVGYGIYTVQQVWARGIFEYVGIDFRLFYASGQIARDIGLSAVYNPRLQAVYQQPLYEGFSRFVQGISMPFWALPIPYLPIFVAPFTLLSLLPPLPAYVLWVGINAGGTLGYLYLWVKRLSFDRAAWVAAVALFLSVANFLNLLFGQVNVLLLIAIGEALFNLQQGREGRAGWYLALGWIKPQMILLLVFPLLLRRTRRFGAGFLGGSLLIGGVSLALGGWEGLKGVVEGVHHWPSLLRESGMTWLSAVDHLVLRGVHSTLGLGIGIVMVLVVLLAWLKILYAMGGRDDRETWADFFLATLVTQTIVMPHGNVHMALALGIPWLLVLRHPSREGIWWGLFVIWALLSGIIFVGYGLYSPGHAHDLLGILMLLIHLEILILLYRAWQVKRAFDFSES</sequence>
<accession>A0ABU3NNH1</accession>
<evidence type="ECO:0000313" key="10">
    <source>
        <dbReference type="Proteomes" id="UP001254165"/>
    </source>
</evidence>
<keyword evidence="2" id="KW-1003">Cell membrane</keyword>
<evidence type="ECO:0000313" key="9">
    <source>
        <dbReference type="EMBL" id="MDT8898391.1"/>
    </source>
</evidence>
<evidence type="ECO:0000256" key="5">
    <source>
        <dbReference type="ARBA" id="ARBA00022989"/>
    </source>
</evidence>
<evidence type="ECO:0000256" key="8">
    <source>
        <dbReference type="SAM" id="Phobius"/>
    </source>
</evidence>
<dbReference type="InterPro" id="IPR018584">
    <property type="entry name" value="GT87"/>
</dbReference>
<keyword evidence="6 8" id="KW-0472">Membrane</keyword>
<protein>
    <submittedName>
        <fullName evidence="9">Glycosyltransferase family 87 protein</fullName>
        <ecNumber evidence="9">2.4.-.-</ecNumber>
    </submittedName>
</protein>
<evidence type="ECO:0000256" key="1">
    <source>
        <dbReference type="ARBA" id="ARBA00004651"/>
    </source>
</evidence>
<keyword evidence="10" id="KW-1185">Reference proteome</keyword>
<feature type="transmembrane region" description="Helical" evidence="8">
    <location>
        <begin position="201"/>
        <end position="223"/>
    </location>
</feature>
<feature type="transmembrane region" description="Helical" evidence="8">
    <location>
        <begin position="20"/>
        <end position="39"/>
    </location>
</feature>
<keyword evidence="5 8" id="KW-1133">Transmembrane helix</keyword>
<comment type="similarity">
    <text evidence="7">Belongs to the glycosyltransferase 87 family.</text>
</comment>
<name>A0ABU3NNH1_9CHLR</name>
<dbReference type="EC" id="2.4.-.-" evidence="9"/>
<evidence type="ECO:0000256" key="2">
    <source>
        <dbReference type="ARBA" id="ARBA00022475"/>
    </source>
</evidence>
<dbReference type="Pfam" id="PF09594">
    <property type="entry name" value="GT87"/>
    <property type="match status" value="1"/>
</dbReference>
<evidence type="ECO:0000256" key="6">
    <source>
        <dbReference type="ARBA" id="ARBA00023136"/>
    </source>
</evidence>
<evidence type="ECO:0000256" key="4">
    <source>
        <dbReference type="ARBA" id="ARBA00022692"/>
    </source>
</evidence>
<comment type="caution">
    <text evidence="9">The sequence shown here is derived from an EMBL/GenBank/DDBJ whole genome shotgun (WGS) entry which is preliminary data.</text>
</comment>
<dbReference type="EMBL" id="JAUHMF010000002">
    <property type="protein sequence ID" value="MDT8898391.1"/>
    <property type="molecule type" value="Genomic_DNA"/>
</dbReference>
<dbReference type="Proteomes" id="UP001254165">
    <property type="component" value="Unassembled WGS sequence"/>
</dbReference>
<proteinExistence type="inferred from homology"/>
<feature type="transmembrane region" description="Helical" evidence="8">
    <location>
        <begin position="326"/>
        <end position="353"/>
    </location>
</feature>
<evidence type="ECO:0000256" key="3">
    <source>
        <dbReference type="ARBA" id="ARBA00022679"/>
    </source>
</evidence>
<feature type="transmembrane region" description="Helical" evidence="8">
    <location>
        <begin position="291"/>
        <end position="314"/>
    </location>
</feature>
<keyword evidence="4 8" id="KW-0812">Transmembrane</keyword>
<comment type="subcellular location">
    <subcellularLocation>
        <location evidence="1">Cell membrane</location>
        <topology evidence="1">Multi-pass membrane protein</topology>
    </subcellularLocation>
</comment>
<organism evidence="9 10">
    <name type="scientific">Thermanaerothrix solaris</name>
    <dbReference type="NCBI Taxonomy" id="3058434"/>
    <lineage>
        <taxon>Bacteria</taxon>
        <taxon>Bacillati</taxon>
        <taxon>Chloroflexota</taxon>
        <taxon>Anaerolineae</taxon>
        <taxon>Anaerolineales</taxon>
        <taxon>Anaerolineaceae</taxon>
        <taxon>Thermanaerothrix</taxon>
    </lineage>
</organism>
<reference evidence="9 10" key="1">
    <citation type="submission" date="2023-07" db="EMBL/GenBank/DDBJ databases">
        <title>Novel species of Thermanaerothrix with wide hydrolytic capabilities.</title>
        <authorList>
            <person name="Zayulina K.S."/>
            <person name="Podosokorskaya O.A."/>
            <person name="Elcheninov A.G."/>
        </authorList>
    </citation>
    <scope>NUCLEOTIDE SEQUENCE [LARGE SCALE GENOMIC DNA]</scope>
    <source>
        <strain evidence="9 10">4228-RoL</strain>
    </source>
</reference>
<dbReference type="RefSeq" id="WP_315625050.1">
    <property type="nucleotide sequence ID" value="NZ_JAUHMF010000002.1"/>
</dbReference>
<evidence type="ECO:0000256" key="7">
    <source>
        <dbReference type="ARBA" id="ARBA00024033"/>
    </source>
</evidence>
<gene>
    <name evidence="9" type="ORF">QYE77_08940</name>
</gene>
<feature type="transmembrane region" description="Helical" evidence="8">
    <location>
        <begin position="394"/>
        <end position="415"/>
    </location>
</feature>
<feature type="transmembrane region" description="Helical" evidence="8">
    <location>
        <begin position="365"/>
        <end position="387"/>
    </location>
</feature>
<feature type="transmembrane region" description="Helical" evidence="8">
    <location>
        <begin position="157"/>
        <end position="186"/>
    </location>
</feature>
<dbReference type="GO" id="GO:0016757">
    <property type="term" value="F:glycosyltransferase activity"/>
    <property type="evidence" value="ECO:0007669"/>
    <property type="project" value="UniProtKB-KW"/>
</dbReference>
<keyword evidence="3 9" id="KW-0808">Transferase</keyword>
<feature type="transmembrane region" description="Helical" evidence="8">
    <location>
        <begin position="128"/>
        <end position="145"/>
    </location>
</feature>
<feature type="transmembrane region" description="Helical" evidence="8">
    <location>
        <begin position="101"/>
        <end position="122"/>
    </location>
</feature>